<accession>A0ABZ1FNE5</accession>
<proteinExistence type="predicted"/>
<dbReference type="RefSeq" id="WP_150127180.1">
    <property type="nucleotide sequence ID" value="NZ_CP082301.1"/>
</dbReference>
<name>A0ABZ1FNE5_9ACTN</name>
<evidence type="ECO:0000313" key="3">
    <source>
        <dbReference type="Proteomes" id="UP001344251"/>
    </source>
</evidence>
<organism evidence="2 3">
    <name type="scientific">Streptomyces decoyicus</name>
    <dbReference type="NCBI Taxonomy" id="249567"/>
    <lineage>
        <taxon>Bacteria</taxon>
        <taxon>Bacillati</taxon>
        <taxon>Actinomycetota</taxon>
        <taxon>Actinomycetes</taxon>
        <taxon>Kitasatosporales</taxon>
        <taxon>Streptomycetaceae</taxon>
        <taxon>Streptomyces</taxon>
    </lineage>
</organism>
<gene>
    <name evidence="2" type="ORF">OG863_28255</name>
</gene>
<reference evidence="2 3" key="1">
    <citation type="submission" date="2022-10" db="EMBL/GenBank/DDBJ databases">
        <title>The complete genomes of actinobacterial strains from the NBC collection.</title>
        <authorList>
            <person name="Joergensen T.S."/>
            <person name="Alvarez Arevalo M."/>
            <person name="Sterndorff E.B."/>
            <person name="Faurdal D."/>
            <person name="Vuksanovic O."/>
            <person name="Mourched A.-S."/>
            <person name="Charusanti P."/>
            <person name="Shaw S."/>
            <person name="Blin K."/>
            <person name="Weber T."/>
        </authorList>
    </citation>
    <scope>NUCLEOTIDE SEQUENCE [LARGE SCALE GENOMIC DNA]</scope>
    <source>
        <strain evidence="2 3">NBC 01774</strain>
    </source>
</reference>
<evidence type="ECO:0000313" key="2">
    <source>
        <dbReference type="EMBL" id="WSB71523.1"/>
    </source>
</evidence>
<evidence type="ECO:0000259" key="1">
    <source>
        <dbReference type="Pfam" id="PF18735"/>
    </source>
</evidence>
<dbReference type="Pfam" id="PF18735">
    <property type="entry name" value="HEPN_RiboL-PSP"/>
    <property type="match status" value="1"/>
</dbReference>
<feature type="domain" description="RiboL-PSP-HEPN" evidence="1">
    <location>
        <begin position="20"/>
        <end position="143"/>
    </location>
</feature>
<dbReference type="EMBL" id="CP109106">
    <property type="protein sequence ID" value="WSB71523.1"/>
    <property type="molecule type" value="Genomic_DNA"/>
</dbReference>
<protein>
    <submittedName>
        <fullName evidence="2">HEPN domain-containing protein</fullName>
    </submittedName>
</protein>
<dbReference type="Proteomes" id="UP001344251">
    <property type="component" value="Chromosome"/>
</dbReference>
<dbReference type="InterPro" id="IPR041519">
    <property type="entry name" value="HEPN_RiboL-PSP"/>
</dbReference>
<dbReference type="GeneID" id="95433812"/>
<sequence length="149" mass="16595">MKSSLDSAYDRYKTSILDVPLSVQQDLHLYMCVRLSGYLEQLLHQAICAYVAGSASGAAKEFTLSWFRNAPNLNPGALEKLIARFGDKWTGELDELLEKGNNRSSLGNLIKIRNDTAHGKSYAGSLANISSYKELVDDLHEWVVERMVA</sequence>
<keyword evidence="3" id="KW-1185">Reference proteome</keyword>